<dbReference type="InterPro" id="IPR035906">
    <property type="entry name" value="MetI-like_sf"/>
</dbReference>
<dbReference type="PANTHER" id="PTHR30465">
    <property type="entry name" value="INNER MEMBRANE ABC TRANSPORTER"/>
    <property type="match status" value="1"/>
</dbReference>
<comment type="subcellular location">
    <subcellularLocation>
        <location evidence="1 7">Cell membrane</location>
        <topology evidence="1 7">Multi-pass membrane protein</topology>
    </subcellularLocation>
</comment>
<comment type="similarity">
    <text evidence="7">Belongs to the binding-protein-dependent transport system permease family.</text>
</comment>
<reference evidence="10" key="1">
    <citation type="journal article" date="2009" name="Environ. Microbiol.">
        <title>Contribution of mobile genetic elements to Desulfovibrio vulgaris genome plasticity.</title>
        <authorList>
            <person name="Walker C.B."/>
            <person name="Stolyar S."/>
            <person name="Chivian D."/>
            <person name="Pinel N."/>
            <person name="Gabster J.A."/>
            <person name="Dehal P.S."/>
            <person name="He Z."/>
            <person name="Yang Z.K."/>
            <person name="Yen H.C."/>
            <person name="Zhou J."/>
            <person name="Wall J.D."/>
            <person name="Hazen T.C."/>
            <person name="Arkin A.P."/>
            <person name="Stahl D.A."/>
        </authorList>
    </citation>
    <scope>NUCLEOTIDE SEQUENCE [LARGE SCALE GENOMIC DNA]</scope>
    <source>
        <strain evidence="10">DP4</strain>
    </source>
</reference>
<name>A0A0H3A5Y6_NITV4</name>
<evidence type="ECO:0000256" key="7">
    <source>
        <dbReference type="RuleBase" id="RU363032"/>
    </source>
</evidence>
<feature type="transmembrane region" description="Helical" evidence="7">
    <location>
        <begin position="146"/>
        <end position="167"/>
    </location>
</feature>
<dbReference type="RefSeq" id="WP_010939658.1">
    <property type="nucleotide sequence ID" value="NC_008751.1"/>
</dbReference>
<keyword evidence="3" id="KW-1003">Cell membrane</keyword>
<dbReference type="EMBL" id="CP000527">
    <property type="protein sequence ID" value="ABM27865.1"/>
    <property type="molecule type" value="Genomic_DNA"/>
</dbReference>
<feature type="transmembrane region" description="Helical" evidence="7">
    <location>
        <begin position="336"/>
        <end position="362"/>
    </location>
</feature>
<feature type="domain" description="ABC transmembrane type-1" evidence="8">
    <location>
        <begin position="140"/>
        <end position="355"/>
    </location>
</feature>
<keyword evidence="4 7" id="KW-0812">Transmembrane</keyword>
<dbReference type="Pfam" id="PF00528">
    <property type="entry name" value="BPD_transp_1"/>
    <property type="match status" value="1"/>
</dbReference>
<sequence precursor="true">MRARQSSHGGAWGYMLRRLLLVLPTLLGIVTINFFVVQLAPGGPVEQYIARLEGDGAAYMERIGAGDGGDMQPAADDGTAAYKGAAGLSPQAVEAIRRQYGFDRPILERYVTMLGDFALFRFGDSLFKGRSVIDLVGDAMPVSLSLGLWSTLVIYAVSIPLGMARALRRGSRFDTMSGIAVIAAHAIPAFLLAVLLIVLFAGGSYLQWFPLRGLVSPGHDALPFGARVLDYAHHMVLPVTAMVVGGFAGLTSLTRNAFLDELGKAYVETALAKGLTRKAVLWRHVFRNAMLLVISGLPGAFVRVFFTGSLLIETIFSLNGLGLMGFEAAMQRDYPVMFASLYVFTLIGLTASLAGDMLCMAVDPRIDFERRAA</sequence>
<organism evidence="9 10">
    <name type="scientific">Nitratidesulfovibrio vulgaris (strain DP4)</name>
    <name type="common">Desulfovibrio vulgaris</name>
    <dbReference type="NCBI Taxonomy" id="391774"/>
    <lineage>
        <taxon>Bacteria</taxon>
        <taxon>Pseudomonadati</taxon>
        <taxon>Thermodesulfobacteriota</taxon>
        <taxon>Desulfovibrionia</taxon>
        <taxon>Desulfovibrionales</taxon>
        <taxon>Desulfovibrionaceae</taxon>
        <taxon>Nitratidesulfovibrio</taxon>
    </lineage>
</organism>
<dbReference type="PANTHER" id="PTHR30465:SF66">
    <property type="entry name" value="INNER MEMBRANE ABC TRANSPORTER PERMEASE PROTEIN YEJB"/>
    <property type="match status" value="1"/>
</dbReference>
<dbReference type="HOGENOM" id="CLU_036879_1_1_7"/>
<evidence type="ECO:0000256" key="1">
    <source>
        <dbReference type="ARBA" id="ARBA00004651"/>
    </source>
</evidence>
<evidence type="ECO:0000313" key="9">
    <source>
        <dbReference type="EMBL" id="ABM27865.1"/>
    </source>
</evidence>
<dbReference type="GO" id="GO:0042884">
    <property type="term" value="P:microcin transport"/>
    <property type="evidence" value="ECO:0007669"/>
    <property type="project" value="TreeGrafter"/>
</dbReference>
<evidence type="ECO:0000256" key="6">
    <source>
        <dbReference type="ARBA" id="ARBA00023136"/>
    </source>
</evidence>
<feature type="transmembrane region" description="Helical" evidence="7">
    <location>
        <begin position="20"/>
        <end position="40"/>
    </location>
</feature>
<accession>A0A0H3A5Y6</accession>
<keyword evidence="2 7" id="KW-0813">Transport</keyword>
<dbReference type="SUPFAM" id="SSF161098">
    <property type="entry name" value="MetI-like"/>
    <property type="match status" value="1"/>
</dbReference>
<dbReference type="KEGG" id="dvl:Dvul_0844"/>
<proteinExistence type="inferred from homology"/>
<dbReference type="GO" id="GO:0055085">
    <property type="term" value="P:transmembrane transport"/>
    <property type="evidence" value="ECO:0007669"/>
    <property type="project" value="InterPro"/>
</dbReference>
<dbReference type="NCBIfam" id="NF011712">
    <property type="entry name" value="PRK15133.1"/>
    <property type="match status" value="1"/>
</dbReference>
<evidence type="ECO:0000256" key="4">
    <source>
        <dbReference type="ARBA" id="ARBA00022692"/>
    </source>
</evidence>
<protein>
    <submittedName>
        <fullName evidence="9">Binding-protein-dependent transport systems inner membrane component</fullName>
    </submittedName>
</protein>
<dbReference type="GO" id="GO:0005886">
    <property type="term" value="C:plasma membrane"/>
    <property type="evidence" value="ECO:0007669"/>
    <property type="project" value="UniProtKB-SubCell"/>
</dbReference>
<evidence type="ECO:0000256" key="5">
    <source>
        <dbReference type="ARBA" id="ARBA00022989"/>
    </source>
</evidence>
<evidence type="ECO:0000256" key="2">
    <source>
        <dbReference type="ARBA" id="ARBA00022448"/>
    </source>
</evidence>
<keyword evidence="5 7" id="KW-1133">Transmembrane helix</keyword>
<evidence type="ECO:0000313" key="10">
    <source>
        <dbReference type="Proteomes" id="UP000009173"/>
    </source>
</evidence>
<evidence type="ECO:0000256" key="3">
    <source>
        <dbReference type="ARBA" id="ARBA00022475"/>
    </source>
</evidence>
<dbReference type="CDD" id="cd06261">
    <property type="entry name" value="TM_PBP2"/>
    <property type="match status" value="1"/>
</dbReference>
<dbReference type="Proteomes" id="UP000009173">
    <property type="component" value="Chromosome"/>
</dbReference>
<dbReference type="PROSITE" id="PS50928">
    <property type="entry name" value="ABC_TM1"/>
    <property type="match status" value="1"/>
</dbReference>
<dbReference type="Gene3D" id="1.10.3720.10">
    <property type="entry name" value="MetI-like"/>
    <property type="match status" value="1"/>
</dbReference>
<evidence type="ECO:0000259" key="8">
    <source>
        <dbReference type="PROSITE" id="PS50928"/>
    </source>
</evidence>
<keyword evidence="6 7" id="KW-0472">Membrane</keyword>
<gene>
    <name evidence="9" type="ordered locus">Dvul_0844</name>
</gene>
<feature type="transmembrane region" description="Helical" evidence="7">
    <location>
        <begin position="179"/>
        <end position="201"/>
    </location>
</feature>
<dbReference type="AlphaFoldDB" id="A0A0H3A5Y6"/>
<feature type="transmembrane region" description="Helical" evidence="7">
    <location>
        <begin position="231"/>
        <end position="250"/>
    </location>
</feature>
<dbReference type="InterPro" id="IPR000515">
    <property type="entry name" value="MetI-like"/>
</dbReference>
<dbReference type="SMR" id="A0A0H3A5Y6"/>
<feature type="transmembrane region" description="Helical" evidence="7">
    <location>
        <begin position="291"/>
        <end position="316"/>
    </location>
</feature>